<dbReference type="InterPro" id="IPR025661">
    <property type="entry name" value="Pept_asp_AS"/>
</dbReference>
<reference evidence="4" key="1">
    <citation type="journal article" date="2015" name="PeerJ">
        <title>First genomic representation of candidate bacterial phylum KSB3 points to enhanced environmental sensing as a trigger of wastewater bulking.</title>
        <authorList>
            <person name="Sekiguchi Y."/>
            <person name="Ohashi A."/>
            <person name="Parks D.H."/>
            <person name="Yamauchi T."/>
            <person name="Tyson G.W."/>
            <person name="Hugenholtz P."/>
        </authorList>
    </citation>
    <scope>NUCLEOTIDE SEQUENCE [LARGE SCALE GENOMIC DNA]</scope>
</reference>
<protein>
    <submittedName>
        <fullName evidence="4">Cathepsin L-like protein</fullName>
    </submittedName>
</protein>
<evidence type="ECO:0000256" key="2">
    <source>
        <dbReference type="SAM" id="MobiDB-lite"/>
    </source>
</evidence>
<evidence type="ECO:0000259" key="3">
    <source>
        <dbReference type="SMART" id="SM00645"/>
    </source>
</evidence>
<gene>
    <name evidence="4" type="ORF">U27_01762</name>
</gene>
<dbReference type="EMBL" id="DF820463">
    <property type="protein sequence ID" value="GAK54931.1"/>
    <property type="molecule type" value="Genomic_DNA"/>
</dbReference>
<dbReference type="SUPFAM" id="SSF54001">
    <property type="entry name" value="Cysteine proteinases"/>
    <property type="match status" value="1"/>
</dbReference>
<dbReference type="STRING" id="1499967.U27_01762"/>
<dbReference type="Proteomes" id="UP000030661">
    <property type="component" value="Unassembled WGS sequence"/>
</dbReference>
<dbReference type="InterPro" id="IPR039417">
    <property type="entry name" value="Peptidase_C1A_papain-like"/>
</dbReference>
<evidence type="ECO:0000313" key="4">
    <source>
        <dbReference type="EMBL" id="GAK54931.1"/>
    </source>
</evidence>
<dbReference type="Gene3D" id="3.90.70.10">
    <property type="entry name" value="Cysteine proteinases"/>
    <property type="match status" value="1"/>
</dbReference>
<name>A0A0S6WA06_VECG1</name>
<keyword evidence="5" id="KW-1185">Reference proteome</keyword>
<dbReference type="InterPro" id="IPR000668">
    <property type="entry name" value="Peptidase_C1A_C"/>
</dbReference>
<dbReference type="HOGENOM" id="CLU_854334_0_0_0"/>
<dbReference type="PRINTS" id="PR00705">
    <property type="entry name" value="PAPAIN"/>
</dbReference>
<dbReference type="eggNOG" id="COG4870">
    <property type="taxonomic scope" value="Bacteria"/>
</dbReference>
<dbReference type="GO" id="GO:0008234">
    <property type="term" value="F:cysteine-type peptidase activity"/>
    <property type="evidence" value="ECO:0007669"/>
    <property type="project" value="InterPro"/>
</dbReference>
<evidence type="ECO:0000256" key="1">
    <source>
        <dbReference type="ARBA" id="ARBA00008455"/>
    </source>
</evidence>
<organism evidence="4">
    <name type="scientific">Vecturithrix granuli</name>
    <dbReference type="NCBI Taxonomy" id="1499967"/>
    <lineage>
        <taxon>Bacteria</taxon>
        <taxon>Candidatus Moduliflexota</taxon>
        <taxon>Candidatus Vecturitrichia</taxon>
        <taxon>Candidatus Vecturitrichales</taxon>
        <taxon>Candidatus Vecturitrichaceae</taxon>
        <taxon>Candidatus Vecturithrix</taxon>
    </lineage>
</organism>
<dbReference type="InterPro" id="IPR013128">
    <property type="entry name" value="Peptidase_C1A"/>
</dbReference>
<sequence length="325" mass="36442">MKSLSKQRIVHLTKQAVIVFLFFLFWTLGLSPSQGSAKSLEALQVDITRYNLQWIARETALSHLSSEEKQRRAGGLKTPPDRINPEQIWQKPERDRAIGGYPLSYNLWDSGMITPVRDQESCGSCWAFAAVANLESLLLQAGQGGQDLSEQVVLNCSAGTCSGWYLDYTFTFLQSSGTTLESTFPYQGSKQTCQPYTATANIAQWQWINPTGIASDYYDDLIKTFIYTYGKPVSTRMEVYDSFYSYTSGIYEHIAGEYNWGGHFVLIIGWGNQDGVNYWICKNSWGTYWGQSGLFYIKAQDSAIGTYAIGASVAVSSPSYLLWTK</sequence>
<dbReference type="InterPro" id="IPR000169">
    <property type="entry name" value="Pept_cys_AS"/>
</dbReference>
<dbReference type="GO" id="GO:0006508">
    <property type="term" value="P:proteolysis"/>
    <property type="evidence" value="ECO:0007669"/>
    <property type="project" value="InterPro"/>
</dbReference>
<evidence type="ECO:0000313" key="5">
    <source>
        <dbReference type="Proteomes" id="UP000030661"/>
    </source>
</evidence>
<dbReference type="PANTHER" id="PTHR12411">
    <property type="entry name" value="CYSTEINE PROTEASE FAMILY C1-RELATED"/>
    <property type="match status" value="1"/>
</dbReference>
<feature type="domain" description="Peptidase C1A papain C-terminal" evidence="3">
    <location>
        <begin position="101"/>
        <end position="315"/>
    </location>
</feature>
<comment type="similarity">
    <text evidence="1">Belongs to the peptidase C1 family.</text>
</comment>
<dbReference type="SMART" id="SM00645">
    <property type="entry name" value="Pept_C1"/>
    <property type="match status" value="1"/>
</dbReference>
<feature type="region of interest" description="Disordered" evidence="2">
    <location>
        <begin position="66"/>
        <end position="85"/>
    </location>
</feature>
<dbReference type="InterPro" id="IPR038765">
    <property type="entry name" value="Papain-like_cys_pep_sf"/>
</dbReference>
<dbReference type="PROSITE" id="PS00139">
    <property type="entry name" value="THIOL_PROTEASE_CYS"/>
    <property type="match status" value="1"/>
</dbReference>
<proteinExistence type="inferred from homology"/>
<dbReference type="Pfam" id="PF00112">
    <property type="entry name" value="Peptidase_C1"/>
    <property type="match status" value="1"/>
</dbReference>
<dbReference type="AlphaFoldDB" id="A0A0S6WA06"/>
<dbReference type="CDD" id="cd02248">
    <property type="entry name" value="Peptidase_C1A"/>
    <property type="match status" value="1"/>
</dbReference>
<accession>A0A0S6WA06</accession>
<dbReference type="PROSITE" id="PS00640">
    <property type="entry name" value="THIOL_PROTEASE_ASN"/>
    <property type="match status" value="1"/>
</dbReference>